<dbReference type="CDD" id="cd18774">
    <property type="entry name" value="PDC2_HK_sensor"/>
    <property type="match status" value="1"/>
</dbReference>
<evidence type="ECO:0000259" key="4">
    <source>
        <dbReference type="PROSITE" id="PS50887"/>
    </source>
</evidence>
<dbReference type="SMART" id="SM00267">
    <property type="entry name" value="GGDEF"/>
    <property type="match status" value="1"/>
</dbReference>
<dbReference type="SUPFAM" id="SSF55073">
    <property type="entry name" value="Nucleotide cyclase"/>
    <property type="match status" value="1"/>
</dbReference>
<dbReference type="SMART" id="SM00086">
    <property type="entry name" value="PAC"/>
    <property type="match status" value="1"/>
</dbReference>
<dbReference type="InterPro" id="IPR000700">
    <property type="entry name" value="PAS-assoc_C"/>
</dbReference>
<keyword evidence="1" id="KW-1133">Transmembrane helix</keyword>
<dbReference type="PROSITE" id="PS50112">
    <property type="entry name" value="PAS"/>
    <property type="match status" value="1"/>
</dbReference>
<dbReference type="CDD" id="cd00130">
    <property type="entry name" value="PAS"/>
    <property type="match status" value="1"/>
</dbReference>
<dbReference type="InterPro" id="IPR013767">
    <property type="entry name" value="PAS_fold"/>
</dbReference>
<dbReference type="EMBL" id="JABFTX010000001">
    <property type="protein sequence ID" value="MCE8002389.1"/>
    <property type="molecule type" value="Genomic_DNA"/>
</dbReference>
<dbReference type="PANTHER" id="PTHR44757:SF2">
    <property type="entry name" value="BIOFILM ARCHITECTURE MAINTENANCE PROTEIN MBAA"/>
    <property type="match status" value="1"/>
</dbReference>
<dbReference type="Gene3D" id="3.30.70.270">
    <property type="match status" value="1"/>
</dbReference>
<accession>A0ABS9A0Q1</accession>
<evidence type="ECO:0000259" key="2">
    <source>
        <dbReference type="PROSITE" id="PS50112"/>
    </source>
</evidence>
<dbReference type="InterPro" id="IPR029787">
    <property type="entry name" value="Nucleotide_cyclase"/>
</dbReference>
<dbReference type="Proteomes" id="UP001320168">
    <property type="component" value="Unassembled WGS sequence"/>
</dbReference>
<dbReference type="SMART" id="SM00091">
    <property type="entry name" value="PAS"/>
    <property type="match status" value="1"/>
</dbReference>
<feature type="domain" description="PAC" evidence="3">
    <location>
        <begin position="446"/>
        <end position="497"/>
    </location>
</feature>
<feature type="domain" description="GGDEF" evidence="4">
    <location>
        <begin position="529"/>
        <end position="662"/>
    </location>
</feature>
<gene>
    <name evidence="5" type="ORF">HOP53_06000</name>
</gene>
<keyword evidence="1" id="KW-0472">Membrane</keyword>
<feature type="transmembrane region" description="Helical" evidence="1">
    <location>
        <begin position="21"/>
        <end position="43"/>
    </location>
</feature>
<dbReference type="Pfam" id="PF00989">
    <property type="entry name" value="PAS"/>
    <property type="match status" value="1"/>
</dbReference>
<keyword evidence="1" id="KW-0812">Transmembrane</keyword>
<dbReference type="InterPro" id="IPR052155">
    <property type="entry name" value="Biofilm_reg_signaling"/>
</dbReference>
<dbReference type="PANTHER" id="PTHR44757">
    <property type="entry name" value="DIGUANYLATE CYCLASE DGCP"/>
    <property type="match status" value="1"/>
</dbReference>
<dbReference type="Pfam" id="PF00990">
    <property type="entry name" value="GGDEF"/>
    <property type="match status" value="1"/>
</dbReference>
<organism evidence="5 6">
    <name type="scientific">Billgrantia ethanolica</name>
    <dbReference type="NCBI Taxonomy" id="2733486"/>
    <lineage>
        <taxon>Bacteria</taxon>
        <taxon>Pseudomonadati</taxon>
        <taxon>Pseudomonadota</taxon>
        <taxon>Gammaproteobacteria</taxon>
        <taxon>Oceanospirillales</taxon>
        <taxon>Halomonadaceae</taxon>
        <taxon>Billgrantia</taxon>
    </lineage>
</organism>
<comment type="caution">
    <text evidence="5">The sequence shown here is derived from an EMBL/GenBank/DDBJ whole genome shotgun (WGS) entry which is preliminary data.</text>
</comment>
<dbReference type="PROSITE" id="PS50113">
    <property type="entry name" value="PAC"/>
    <property type="match status" value="1"/>
</dbReference>
<feature type="domain" description="PAS" evidence="2">
    <location>
        <begin position="374"/>
        <end position="443"/>
    </location>
</feature>
<evidence type="ECO:0000313" key="6">
    <source>
        <dbReference type="Proteomes" id="UP001320168"/>
    </source>
</evidence>
<dbReference type="InterPro" id="IPR000160">
    <property type="entry name" value="GGDEF_dom"/>
</dbReference>
<dbReference type="RefSeq" id="WP_234269171.1">
    <property type="nucleotide sequence ID" value="NZ_JABFTX010000001.1"/>
</dbReference>
<evidence type="ECO:0000313" key="5">
    <source>
        <dbReference type="EMBL" id="MCE8002389.1"/>
    </source>
</evidence>
<dbReference type="InterPro" id="IPR035965">
    <property type="entry name" value="PAS-like_dom_sf"/>
</dbReference>
<evidence type="ECO:0000259" key="3">
    <source>
        <dbReference type="PROSITE" id="PS50113"/>
    </source>
</evidence>
<sequence>MHLPARIGVLARSICSLQGRLLAGLAMTWLVIVGLVLLLAWQFGKGLVDDANLAHLRYESQLIAGDLSEQVERRLRALERLEQGVRNVPASEITARLENAQVLLEWFEGLMVTDAEGRVVADWPIVPGRAGLETTATEYFRMLRHSPWPYVSQPFIGRASGDSLVLMLVPRFDDQGIFNGTVGGMINLTHGGMFRRLEEIRLGDAGYVSVFTATGELLFQPRRARVSSLGRSLGSAAETDTLQQALDGWQGEAIASSEEGIPTLMAYRQIWPANWIVKVAIPQTQVQAPLGDFLARLWWAWLALAILLLITMRWLVRRLLLPLHRLERQIAQVGAGERRYLELSTSMHELRQVAGSFNRLEHERLAALEHLRDRQAFLDAVLGSTPIGMFVADLSGRINYLNPALLELLGLEQTHEARDWWERIHPDDRRGTEDMWRYTLATGSDFVRQLRFLHPDGVTLWVEVHASQVLGNDQPLGFVGMVKDITERRQQEALQRWEAEHDPLTGLLNRRGFERRLEEALAEYSKTGTPSVLILFDLDHFKPINDEGGHALGDEMLRRVAQVVAWEVRRSDHVARQGGDEFAVLLPSCTLKQAEEIAESLRRAVSEVTVSNAGKTYSITLSMGVTSLREGDDAIESVFARADQASYQAKADGRNAVVVTASDDDLIDSLW</sequence>
<reference evidence="5 6" key="1">
    <citation type="journal article" date="2021" name="Front. Microbiol.">
        <title>Aerobic Denitrification and Heterotrophic Sulfur Oxidation in the Genus Halomonas Revealed by Six Novel Species Characterizations and Genome-Based Analysis.</title>
        <authorList>
            <person name="Wang L."/>
            <person name="Shao Z."/>
        </authorList>
    </citation>
    <scope>NUCLEOTIDE SEQUENCE [LARGE SCALE GENOMIC DNA]</scope>
    <source>
        <strain evidence="5 6">MCCC 1A11081</strain>
    </source>
</reference>
<dbReference type="InterPro" id="IPR000014">
    <property type="entry name" value="PAS"/>
</dbReference>
<dbReference type="PROSITE" id="PS50887">
    <property type="entry name" value="GGDEF"/>
    <property type="match status" value="1"/>
</dbReference>
<dbReference type="NCBIfam" id="TIGR00254">
    <property type="entry name" value="GGDEF"/>
    <property type="match status" value="1"/>
</dbReference>
<feature type="transmembrane region" description="Helical" evidence="1">
    <location>
        <begin position="297"/>
        <end position="316"/>
    </location>
</feature>
<name>A0ABS9A0Q1_9GAMM</name>
<dbReference type="Gene3D" id="3.30.450.20">
    <property type="entry name" value="PAS domain"/>
    <property type="match status" value="2"/>
</dbReference>
<dbReference type="Gene3D" id="6.10.340.10">
    <property type="match status" value="1"/>
</dbReference>
<dbReference type="CDD" id="cd01949">
    <property type="entry name" value="GGDEF"/>
    <property type="match status" value="1"/>
</dbReference>
<dbReference type="SUPFAM" id="SSF55785">
    <property type="entry name" value="PYP-like sensor domain (PAS domain)"/>
    <property type="match status" value="1"/>
</dbReference>
<keyword evidence="6" id="KW-1185">Reference proteome</keyword>
<dbReference type="CDD" id="cd12914">
    <property type="entry name" value="PDC1_DGC_like"/>
    <property type="match status" value="1"/>
</dbReference>
<evidence type="ECO:0000256" key="1">
    <source>
        <dbReference type="SAM" id="Phobius"/>
    </source>
</evidence>
<protein>
    <submittedName>
        <fullName evidence="5">Diguanylate cyclase</fullName>
    </submittedName>
</protein>
<dbReference type="InterPro" id="IPR043128">
    <property type="entry name" value="Rev_trsase/Diguanyl_cyclase"/>
</dbReference>
<proteinExistence type="predicted"/>
<dbReference type="InterPro" id="IPR001610">
    <property type="entry name" value="PAC"/>
</dbReference>
<dbReference type="NCBIfam" id="TIGR00229">
    <property type="entry name" value="sensory_box"/>
    <property type="match status" value="1"/>
</dbReference>